<evidence type="ECO:0000256" key="1">
    <source>
        <dbReference type="ARBA" id="ARBA00022801"/>
    </source>
</evidence>
<feature type="compositionally biased region" description="Low complexity" evidence="2">
    <location>
        <begin position="6"/>
        <end position="16"/>
    </location>
</feature>
<accession>A0A4R2IDT5</accession>
<dbReference type="Gene3D" id="3.30.450.40">
    <property type="match status" value="1"/>
</dbReference>
<gene>
    <name evidence="5" type="ORF">EV148_101160</name>
</gene>
<dbReference type="OrthoDB" id="9811749at2"/>
<dbReference type="InterPro" id="IPR029016">
    <property type="entry name" value="GAF-like_dom_sf"/>
</dbReference>
<dbReference type="SMART" id="SM00065">
    <property type="entry name" value="GAF"/>
    <property type="match status" value="1"/>
</dbReference>
<dbReference type="PANTHER" id="PTHR43156">
    <property type="entry name" value="STAGE II SPORULATION PROTEIN E-RELATED"/>
    <property type="match status" value="1"/>
</dbReference>
<evidence type="ECO:0000313" key="6">
    <source>
        <dbReference type="Proteomes" id="UP000294862"/>
    </source>
</evidence>
<dbReference type="Pfam" id="PF13581">
    <property type="entry name" value="HATPase_c_2"/>
    <property type="match status" value="1"/>
</dbReference>
<proteinExistence type="predicted"/>
<name>A0A4R2IDT5_9GAMM</name>
<feature type="region of interest" description="Disordered" evidence="2">
    <location>
        <begin position="1"/>
        <end position="29"/>
    </location>
</feature>
<dbReference type="Proteomes" id="UP000294862">
    <property type="component" value="Unassembled WGS sequence"/>
</dbReference>
<reference evidence="5 6" key="1">
    <citation type="journal article" date="2015" name="Stand. Genomic Sci.">
        <title>Genomic Encyclopedia of Bacterial and Archaeal Type Strains, Phase III: the genomes of soil and plant-associated and newly described type strains.</title>
        <authorList>
            <person name="Whitman W.B."/>
            <person name="Woyke T."/>
            <person name="Klenk H.P."/>
            <person name="Zhou Y."/>
            <person name="Lilburn T.G."/>
            <person name="Beck B.J."/>
            <person name="De Vos P."/>
            <person name="Vandamme P."/>
            <person name="Eisen J.A."/>
            <person name="Garrity G."/>
            <person name="Hugenholtz P."/>
            <person name="Kyrpides N.C."/>
        </authorList>
    </citation>
    <scope>NUCLEOTIDE SEQUENCE [LARGE SCALE GENOMIC DNA]</scope>
    <source>
        <strain evidence="5 6">A3</strain>
    </source>
</reference>
<comment type="caution">
    <text evidence="5">The sequence shown here is derived from an EMBL/GenBank/DDBJ whole genome shotgun (WGS) entry which is preliminary data.</text>
</comment>
<feature type="domain" description="GAF" evidence="3">
    <location>
        <begin position="50"/>
        <end position="197"/>
    </location>
</feature>
<dbReference type="Gene3D" id="3.30.565.10">
    <property type="entry name" value="Histidine kinase-like ATPase, C-terminal domain"/>
    <property type="match status" value="1"/>
</dbReference>
<dbReference type="SUPFAM" id="SSF55874">
    <property type="entry name" value="ATPase domain of HSP90 chaperone/DNA topoisomerase II/histidine kinase"/>
    <property type="match status" value="1"/>
</dbReference>
<keyword evidence="6" id="KW-1185">Reference proteome</keyword>
<dbReference type="InterPro" id="IPR001932">
    <property type="entry name" value="PPM-type_phosphatase-like_dom"/>
</dbReference>
<dbReference type="CDD" id="cd16936">
    <property type="entry name" value="HATPase_RsbW-like"/>
    <property type="match status" value="1"/>
</dbReference>
<dbReference type="Pfam" id="PF07228">
    <property type="entry name" value="SpoIIE"/>
    <property type="match status" value="1"/>
</dbReference>
<dbReference type="GO" id="GO:0016791">
    <property type="term" value="F:phosphatase activity"/>
    <property type="evidence" value="ECO:0007669"/>
    <property type="project" value="TreeGrafter"/>
</dbReference>
<keyword evidence="1" id="KW-0378">Hydrolase</keyword>
<dbReference type="InterPro" id="IPR052016">
    <property type="entry name" value="Bact_Sigma-Reg"/>
</dbReference>
<dbReference type="InterPro" id="IPR036890">
    <property type="entry name" value="HATPase_C_sf"/>
</dbReference>
<dbReference type="Gene3D" id="3.60.40.10">
    <property type="entry name" value="PPM-type phosphatase domain"/>
    <property type="match status" value="1"/>
</dbReference>
<dbReference type="SMART" id="SM00331">
    <property type="entry name" value="PP2C_SIG"/>
    <property type="match status" value="1"/>
</dbReference>
<evidence type="ECO:0000256" key="2">
    <source>
        <dbReference type="SAM" id="MobiDB-lite"/>
    </source>
</evidence>
<sequence length="582" mass="62233">MKALRARSAGARTAGGVRPAHRPEAEPRAGEGGTLAFLAELSQALAVSLDLRQTLSETVTRVVDFMQVEAASLFLLDPATLVLDCRICIGPVDITGVRLAVGQGIVGAAVAGNATQLVVDASNDARVWRAADESTGFVTRSLVCAPLRTAAGPIGVLEIVNRRDGTPFSTADAELLDLVAAPAALAINSARMAASLLEQQRLKREFDLARRLQKSLLPHRRRDGFPVIGVNRPAHEISGDFYDHFELADGRIGFVVGDISGKGLDAALLMVRAASLLRWAGKDGIEPAAWLARANDELCETTQDGRFVCALVGYCDRAATRVRFAGAGFPPVIVQRGDAFDEYASGGPPLGILPGVVFEQREIALDGGTFYAFSDGATDVRDADGRPIGNAGVRALIARHAHASLEPRLRGLLADLKQLRLVDDTTLLLVEAPRAEHPELLVERRMPARAESLRELRGSVRAALDALGVEPRLRDRLVLAVDEACANIIRHGYGPSCEGDIELRLARTGTTLAFELRDTAPCADPAALRPRPLGEMRCGGLGIALIDEVMDDWRVEPAACGRGNRLVMHKRIEDIAGEANEA</sequence>
<dbReference type="PANTHER" id="PTHR43156:SF2">
    <property type="entry name" value="STAGE II SPORULATION PROTEIN E"/>
    <property type="match status" value="1"/>
</dbReference>
<dbReference type="InterPro" id="IPR036457">
    <property type="entry name" value="PPM-type-like_dom_sf"/>
</dbReference>
<evidence type="ECO:0000313" key="5">
    <source>
        <dbReference type="EMBL" id="TCO42754.1"/>
    </source>
</evidence>
<dbReference type="InterPro" id="IPR003018">
    <property type="entry name" value="GAF"/>
</dbReference>
<evidence type="ECO:0000259" key="4">
    <source>
        <dbReference type="SMART" id="SM00331"/>
    </source>
</evidence>
<protein>
    <submittedName>
        <fullName evidence="5">Sigma-B regulation protein RsbU (Phosphoserine phosphatase)</fullName>
    </submittedName>
</protein>
<feature type="domain" description="PPM-type phosphatase" evidence="4">
    <location>
        <begin position="222"/>
        <end position="432"/>
    </location>
</feature>
<dbReference type="SUPFAM" id="SSF55781">
    <property type="entry name" value="GAF domain-like"/>
    <property type="match status" value="1"/>
</dbReference>
<organism evidence="5 6">
    <name type="scientific">Dokdonella fugitiva</name>
    <dbReference type="NCBI Taxonomy" id="328517"/>
    <lineage>
        <taxon>Bacteria</taxon>
        <taxon>Pseudomonadati</taxon>
        <taxon>Pseudomonadota</taxon>
        <taxon>Gammaproteobacteria</taxon>
        <taxon>Lysobacterales</taxon>
        <taxon>Rhodanobacteraceae</taxon>
        <taxon>Dokdonella</taxon>
    </lineage>
</organism>
<evidence type="ECO:0000259" key="3">
    <source>
        <dbReference type="SMART" id="SM00065"/>
    </source>
</evidence>
<dbReference type="EMBL" id="SLWQ01000001">
    <property type="protein sequence ID" value="TCO42754.1"/>
    <property type="molecule type" value="Genomic_DNA"/>
</dbReference>
<dbReference type="RefSeq" id="WP_131992023.1">
    <property type="nucleotide sequence ID" value="NZ_JACGXM010000001.1"/>
</dbReference>
<dbReference type="AlphaFoldDB" id="A0A4R2IDT5"/>
<dbReference type="Pfam" id="PF01590">
    <property type="entry name" value="GAF"/>
    <property type="match status" value="1"/>
</dbReference>
<dbReference type="InterPro" id="IPR003594">
    <property type="entry name" value="HATPase_dom"/>
</dbReference>